<gene>
    <name evidence="2" type="ORF">H8S00_08835</name>
</gene>
<dbReference type="Pfam" id="PF01136">
    <property type="entry name" value="Peptidase_U32"/>
    <property type="match status" value="1"/>
</dbReference>
<dbReference type="RefSeq" id="WP_186840413.1">
    <property type="nucleotide sequence ID" value="NZ_JACOOZ010000005.1"/>
</dbReference>
<dbReference type="Proteomes" id="UP000597877">
    <property type="component" value="Unassembled WGS sequence"/>
</dbReference>
<dbReference type="Pfam" id="PF12392">
    <property type="entry name" value="DUF3656"/>
    <property type="match status" value="1"/>
</dbReference>
<dbReference type="InterPro" id="IPR051454">
    <property type="entry name" value="RNA/ubiquinone_mod_enzymes"/>
</dbReference>
<evidence type="ECO:0000313" key="3">
    <source>
        <dbReference type="Proteomes" id="UP000597877"/>
    </source>
</evidence>
<sequence>MDIELLAPGGSYESVIAAFNAGADAVYTGGEMFGARANADNLTTEQLIDAINYAHIHNRKLYLTVNTLLRDDEINEKLYNYILPLYENGLDAVIVQDMGVFNYIRTHFPDLHIHASTQMTIFGKRTAQELKELGATRVVLPRELSLKEIKDIHENVNIEIECFVHGALCYCYSGQCFFSSYIGGRSGNRGRCAQPCRMEYDVIQNEKVLNPGDSKYVLSPKDICTLNILPDIIESGVHSLKIEGRMKKTEYIAGVVSIYRKYIDLYQKNKSGHKVDSRDIDILYNLFNRNGFNESYYKVHNGKEMISLKKPTFRSGNEALTSNIKNKYIGKKLKETFDVKIICKNNKPFTMCANVYGKEITAYGLIPDKAQKRPIDKDTILKQVLKTGDTDFSFNPVFLDLDDGLFLTVGEIKNVRRQLLELIYQEILSSYKRNIYGNSDKDNECVSVIKDNYHGDMCINISVSTYEQLQVAVSKEFINKIYIELQFFDEKGIKIAFDFINENHRQVYIAMPYVSRLKDMDIFLQEYKDTLDNETCIDGFLIRNLEQYYFLHENYPEAEYIFDYNVYSYNGYAKNFYVNNYNVVTTVPAELNLRQLKARKCNNEEFIVYGYMPVMISAGCCIKTTDKCAHNNTVYTLKDSKKNEFVTRCVCKYCYNVMYNCKPLSLFKYEKDIEGLNLKSVRINLTIEKRKETDNILSMAEDAFIRKIPVVADDTTTRGHFNRGVM</sequence>
<dbReference type="InterPro" id="IPR001539">
    <property type="entry name" value="Peptidase_U32"/>
</dbReference>
<keyword evidence="3" id="KW-1185">Reference proteome</keyword>
<dbReference type="PANTHER" id="PTHR30217">
    <property type="entry name" value="PEPTIDASE U32 FAMILY"/>
    <property type="match status" value="1"/>
</dbReference>
<dbReference type="PANTHER" id="PTHR30217:SF10">
    <property type="entry name" value="23S RRNA 5-HYDROXYCYTIDINE C2501 SYNTHASE"/>
    <property type="match status" value="1"/>
</dbReference>
<evidence type="ECO:0000259" key="1">
    <source>
        <dbReference type="Pfam" id="PF12392"/>
    </source>
</evidence>
<proteinExistence type="predicted"/>
<organism evidence="2 3">
    <name type="scientific">Eubacterium segne</name>
    <dbReference type="NCBI Taxonomy" id="2763045"/>
    <lineage>
        <taxon>Bacteria</taxon>
        <taxon>Bacillati</taxon>
        <taxon>Bacillota</taxon>
        <taxon>Clostridia</taxon>
        <taxon>Eubacteriales</taxon>
        <taxon>Eubacteriaceae</taxon>
        <taxon>Eubacterium</taxon>
    </lineage>
</organism>
<feature type="domain" description="Peptidase U32 collagenase" evidence="1">
    <location>
        <begin position="313"/>
        <end position="426"/>
    </location>
</feature>
<name>A0ABR7F3B0_9FIRM</name>
<dbReference type="InterPro" id="IPR020988">
    <property type="entry name" value="Pept_U32_collagenase"/>
</dbReference>
<reference evidence="2 3" key="1">
    <citation type="submission" date="2020-08" db="EMBL/GenBank/DDBJ databases">
        <title>Genome public.</title>
        <authorList>
            <person name="Liu C."/>
            <person name="Sun Q."/>
        </authorList>
    </citation>
    <scope>NUCLEOTIDE SEQUENCE [LARGE SCALE GENOMIC DNA]</scope>
    <source>
        <strain evidence="2 3">BX4</strain>
    </source>
</reference>
<comment type="caution">
    <text evidence="2">The sequence shown here is derived from an EMBL/GenBank/DDBJ whole genome shotgun (WGS) entry which is preliminary data.</text>
</comment>
<accession>A0ABR7F3B0</accession>
<dbReference type="EMBL" id="JACOOZ010000005">
    <property type="protein sequence ID" value="MBC5668084.1"/>
    <property type="molecule type" value="Genomic_DNA"/>
</dbReference>
<evidence type="ECO:0000313" key="2">
    <source>
        <dbReference type="EMBL" id="MBC5668084.1"/>
    </source>
</evidence>
<protein>
    <submittedName>
        <fullName evidence="2">U32 family peptidase</fullName>
    </submittedName>
</protein>